<dbReference type="eggNOG" id="COG0737">
    <property type="taxonomic scope" value="Bacteria"/>
</dbReference>
<dbReference type="Proteomes" id="UP000009320">
    <property type="component" value="Unassembled WGS sequence"/>
</dbReference>
<dbReference type="EMBL" id="CAKE01000001">
    <property type="protein sequence ID" value="CCI81078.1"/>
    <property type="molecule type" value="Genomic_DNA"/>
</dbReference>
<proteinExistence type="predicted"/>
<feature type="domain" description="5'-Nucleotidase C-terminal" evidence="5">
    <location>
        <begin position="421"/>
        <end position="571"/>
    </location>
</feature>
<dbReference type="Gene3D" id="3.90.780.10">
    <property type="entry name" value="5'-Nucleotidase, C-terminal domain"/>
    <property type="match status" value="1"/>
</dbReference>
<keyword evidence="7" id="KW-1185">Reference proteome</keyword>
<dbReference type="GeneID" id="82846356"/>
<dbReference type="AlphaFoldDB" id="I7IVA0"/>
<dbReference type="GO" id="GO:0008253">
    <property type="term" value="F:5'-nucleotidase activity"/>
    <property type="evidence" value="ECO:0007669"/>
    <property type="project" value="TreeGrafter"/>
</dbReference>
<protein>
    <submittedName>
        <fullName evidence="6">5-nucleotidase/2, 3-cyclic phosphodiesterase related esterase</fullName>
    </submittedName>
</protein>
<dbReference type="OrthoDB" id="9801679at2"/>
<evidence type="ECO:0000256" key="2">
    <source>
        <dbReference type="SAM" id="MobiDB-lite"/>
    </source>
</evidence>
<dbReference type="PANTHER" id="PTHR11575:SF24">
    <property type="entry name" value="5'-NUCLEOTIDASE"/>
    <property type="match status" value="1"/>
</dbReference>
<dbReference type="Gene3D" id="3.60.21.10">
    <property type="match status" value="1"/>
</dbReference>
<dbReference type="PANTHER" id="PTHR11575">
    <property type="entry name" value="5'-NUCLEOTIDASE-RELATED"/>
    <property type="match status" value="1"/>
</dbReference>
<feature type="chain" id="PRO_5009961770" evidence="3">
    <location>
        <begin position="36"/>
        <end position="799"/>
    </location>
</feature>
<dbReference type="InterPro" id="IPR004843">
    <property type="entry name" value="Calcineurin-like_PHP"/>
</dbReference>
<feature type="compositionally biased region" description="Polar residues" evidence="2">
    <location>
        <begin position="47"/>
        <end position="64"/>
    </location>
</feature>
<dbReference type="SUPFAM" id="SSF56300">
    <property type="entry name" value="Metallo-dependent phosphatases"/>
    <property type="match status" value="1"/>
</dbReference>
<evidence type="ECO:0000259" key="4">
    <source>
        <dbReference type="Pfam" id="PF00149"/>
    </source>
</evidence>
<dbReference type="InterPro" id="IPR029052">
    <property type="entry name" value="Metallo-depent_PP-like"/>
</dbReference>
<evidence type="ECO:0000259" key="5">
    <source>
        <dbReference type="Pfam" id="PF02872"/>
    </source>
</evidence>
<accession>I7IVA0</accession>
<sequence length="799" mass="88973">MQNNHRRHLSRVVISLASSALLGLFLTSNQNIVHADSVQENNASLQNSSSVKVYTNQDRQSKPNNDYWKDPANYKDDVPVQFLGINDLHGNIDTTSRAFVGHKMYQDAGNAARLASYLNNAENDFKTKNPNGTTFRVEAGDMVGASPATSSLLQDEPTMKSLKAMGINIGTLGNHEFDEGLDEFHRIVVGNAPEKGKYNQVEQDYPHENSGLQIVVSNLVNKSDGQVPFGWKPYLIKEINDNGKKVKVGFIGIETTDLDKLTFAKNIKDYTVLDEADSIAKYDKILQDQGVHAIVVLAHTAVSTYKGKTSGDAVDILQKLYRIAPNNSVDLYIAAHSHQYANGTVGHTKIVQADKFSMAYDDAIGYIDPKTDDFVRGSLVTHVYPVMSEKDDPQTQADPKVAAIIKDAQQRTAKITEASVGKAASAQDITTTINASRESSIGDLVVDAQLSEAHRMGIAADFAITNGGGVRSNLKVESDGTIKWKSAQAVQPFNNQIQVFELTGKQIETLLNSQYIGTGERYYLVSGMKYVYTDNADPHQSHKVAVMYDSHGNKLDLNKTYRVITSNYLVDSTKELKGAKKVADVGVDTDLFVDYFKHQTAAGNLIKAPVLDREEYVSVEKAAELIAQGQEQESKNTQAEETQPVVDHLTEKVQERSVYLPVIHQNKNWKIRLLDQNGRYLNQFLDTDQVIKISGHKMIDGREFYQIAGSDAWIPSQFVVSAQDETKVSAIGYIPVLTNHPTWKIRLVDVQGHYVNQYLSTKTYWKVFAKKIINGQLHYRLGNQRQWIPAKYLQLIHEI</sequence>
<dbReference type="SUPFAM" id="SSF55816">
    <property type="entry name" value="5'-nucleotidase (syn. UDP-sugar hydrolase), C-terminal domain"/>
    <property type="match status" value="1"/>
</dbReference>
<dbReference type="Pfam" id="PF02872">
    <property type="entry name" value="5_nucleotid_C"/>
    <property type="match status" value="1"/>
</dbReference>
<evidence type="ECO:0000256" key="3">
    <source>
        <dbReference type="SAM" id="SignalP"/>
    </source>
</evidence>
<dbReference type="STRING" id="1423758.FC41_GL000160"/>
<dbReference type="PATRIC" id="fig|1423758.3.peg.164"/>
<dbReference type="GO" id="GO:0008768">
    <property type="term" value="F:UDP-sugar diphosphatase activity"/>
    <property type="evidence" value="ECO:0007669"/>
    <property type="project" value="TreeGrafter"/>
</dbReference>
<dbReference type="PRINTS" id="PR01607">
    <property type="entry name" value="APYRASEFAMLY"/>
</dbReference>
<dbReference type="InterPro" id="IPR036907">
    <property type="entry name" value="5'-Nucleotdase_C_sf"/>
</dbReference>
<keyword evidence="1 3" id="KW-0732">Signal</keyword>
<dbReference type="RefSeq" id="WP_008469693.1">
    <property type="nucleotide sequence ID" value="NZ_AYZP01000001.1"/>
</dbReference>
<comment type="caution">
    <text evidence="6">The sequence shown here is derived from an EMBL/GenBank/DDBJ whole genome shotgun (WGS) entry which is preliminary data.</text>
</comment>
<dbReference type="InterPro" id="IPR008334">
    <property type="entry name" value="5'-Nucleotdase_C"/>
</dbReference>
<dbReference type="Pfam" id="PF00149">
    <property type="entry name" value="Metallophos"/>
    <property type="match status" value="1"/>
</dbReference>
<dbReference type="GO" id="GO:0009166">
    <property type="term" value="P:nucleotide catabolic process"/>
    <property type="evidence" value="ECO:0007669"/>
    <property type="project" value="InterPro"/>
</dbReference>
<gene>
    <name evidence="6" type="ORF">BN55_03960</name>
</gene>
<evidence type="ECO:0000313" key="7">
    <source>
        <dbReference type="Proteomes" id="UP000009320"/>
    </source>
</evidence>
<organism evidence="6 7">
    <name type="scientific">Lactobacillus hominis DSM 23910 = CRBIP 24.179</name>
    <dbReference type="NCBI Taxonomy" id="1423758"/>
    <lineage>
        <taxon>Bacteria</taxon>
        <taxon>Bacillati</taxon>
        <taxon>Bacillota</taxon>
        <taxon>Bacilli</taxon>
        <taxon>Lactobacillales</taxon>
        <taxon>Lactobacillaceae</taxon>
        <taxon>Lactobacillus</taxon>
    </lineage>
</organism>
<dbReference type="GO" id="GO:0030288">
    <property type="term" value="C:outer membrane-bounded periplasmic space"/>
    <property type="evidence" value="ECO:0007669"/>
    <property type="project" value="TreeGrafter"/>
</dbReference>
<name>I7IVA0_9LACO</name>
<dbReference type="InterPro" id="IPR006179">
    <property type="entry name" value="5_nucleotidase/apyrase"/>
</dbReference>
<evidence type="ECO:0000256" key="1">
    <source>
        <dbReference type="ARBA" id="ARBA00022729"/>
    </source>
</evidence>
<feature type="signal peptide" evidence="3">
    <location>
        <begin position="1"/>
        <end position="35"/>
    </location>
</feature>
<feature type="domain" description="Calcineurin-like phosphoesterase" evidence="4">
    <location>
        <begin position="82"/>
        <end position="340"/>
    </location>
</feature>
<evidence type="ECO:0000313" key="6">
    <source>
        <dbReference type="EMBL" id="CCI81078.1"/>
    </source>
</evidence>
<reference evidence="6 7" key="1">
    <citation type="submission" date="2012-06" db="EMBL/GenBank/DDBJ databases">
        <title>Draft Genome Sequence of Lactobacillus hominis Strain CRBIP 24.179T, isolated from human intestine.</title>
        <authorList>
            <person name="Cousin S."/>
            <person name="Ma L."/>
            <person name="Bizet C."/>
            <person name="Loux V."/>
            <person name="Bouchier C."/>
            <person name="Clermont D."/>
            <person name="Creno S."/>
        </authorList>
    </citation>
    <scope>NUCLEOTIDE SEQUENCE [LARGE SCALE GENOMIC DNA]</scope>
    <source>
        <strain evidence="7">CRBIP 24.179T</strain>
    </source>
</reference>
<feature type="region of interest" description="Disordered" evidence="2">
    <location>
        <begin position="47"/>
        <end position="71"/>
    </location>
</feature>